<reference evidence="10 11" key="1">
    <citation type="submission" date="2017-09" db="EMBL/GenBank/DDBJ databases">
        <authorList>
            <consortium name="International Durum Wheat Genome Sequencing Consortium (IDWGSC)"/>
            <person name="Milanesi L."/>
        </authorList>
    </citation>
    <scope>NUCLEOTIDE SEQUENCE [LARGE SCALE GENOMIC DNA]</scope>
    <source>
        <strain evidence="11">cv. Svevo</strain>
    </source>
</reference>
<organism evidence="10 11">
    <name type="scientific">Triticum turgidum subsp. durum</name>
    <name type="common">Durum wheat</name>
    <name type="synonym">Triticum durum</name>
    <dbReference type="NCBI Taxonomy" id="4567"/>
    <lineage>
        <taxon>Eukaryota</taxon>
        <taxon>Viridiplantae</taxon>
        <taxon>Streptophyta</taxon>
        <taxon>Embryophyta</taxon>
        <taxon>Tracheophyta</taxon>
        <taxon>Spermatophyta</taxon>
        <taxon>Magnoliopsida</taxon>
        <taxon>Liliopsida</taxon>
        <taxon>Poales</taxon>
        <taxon>Poaceae</taxon>
        <taxon>BOP clade</taxon>
        <taxon>Pooideae</taxon>
        <taxon>Triticodae</taxon>
        <taxon>Triticeae</taxon>
        <taxon>Triticinae</taxon>
        <taxon>Triticum</taxon>
    </lineage>
</organism>
<protein>
    <recommendedName>
        <fullName evidence="1">non-specific serine/threonine protein kinase</fullName>
        <ecNumber evidence="1">2.7.11.1</ecNumber>
    </recommendedName>
</protein>
<evidence type="ECO:0000313" key="11">
    <source>
        <dbReference type="Proteomes" id="UP000324705"/>
    </source>
</evidence>
<evidence type="ECO:0000256" key="8">
    <source>
        <dbReference type="ARBA" id="ARBA00048679"/>
    </source>
</evidence>
<dbReference type="PANTHER" id="PTHR27006">
    <property type="entry name" value="PROMASTIGOTE SURFACE ANTIGEN PROTEIN PSA"/>
    <property type="match status" value="1"/>
</dbReference>
<dbReference type="Gene3D" id="1.10.510.10">
    <property type="entry name" value="Transferase(Phosphotransferase) domain 1"/>
    <property type="match status" value="1"/>
</dbReference>
<dbReference type="OMA" id="CENEEFI"/>
<comment type="catalytic activity">
    <reaction evidence="7">
        <text>L-threonyl-[protein] + ATP = O-phospho-L-threonyl-[protein] + ADP + H(+)</text>
        <dbReference type="Rhea" id="RHEA:46608"/>
        <dbReference type="Rhea" id="RHEA-COMP:11060"/>
        <dbReference type="Rhea" id="RHEA-COMP:11605"/>
        <dbReference type="ChEBI" id="CHEBI:15378"/>
        <dbReference type="ChEBI" id="CHEBI:30013"/>
        <dbReference type="ChEBI" id="CHEBI:30616"/>
        <dbReference type="ChEBI" id="CHEBI:61977"/>
        <dbReference type="ChEBI" id="CHEBI:456216"/>
        <dbReference type="EC" id="2.7.11.1"/>
    </reaction>
</comment>
<dbReference type="GO" id="GO:0005524">
    <property type="term" value="F:ATP binding"/>
    <property type="evidence" value="ECO:0007669"/>
    <property type="project" value="UniProtKB-KW"/>
</dbReference>
<evidence type="ECO:0000256" key="5">
    <source>
        <dbReference type="ARBA" id="ARBA00022777"/>
    </source>
</evidence>
<dbReference type="GO" id="GO:0007166">
    <property type="term" value="P:cell surface receptor signaling pathway"/>
    <property type="evidence" value="ECO:0007669"/>
    <property type="project" value="InterPro"/>
</dbReference>
<name>A0A9R0YLF6_TRITD</name>
<dbReference type="InterPro" id="IPR001245">
    <property type="entry name" value="Ser-Thr/Tyr_kinase_cat_dom"/>
</dbReference>
<dbReference type="SMART" id="SM00220">
    <property type="entry name" value="S_TKc"/>
    <property type="match status" value="1"/>
</dbReference>
<keyword evidence="5" id="KW-0418">Kinase</keyword>
<evidence type="ECO:0000256" key="7">
    <source>
        <dbReference type="ARBA" id="ARBA00047899"/>
    </source>
</evidence>
<keyword evidence="11" id="KW-1185">Reference proteome</keyword>
<evidence type="ECO:0000259" key="9">
    <source>
        <dbReference type="PROSITE" id="PS50011"/>
    </source>
</evidence>
<evidence type="ECO:0000256" key="6">
    <source>
        <dbReference type="ARBA" id="ARBA00022840"/>
    </source>
</evidence>
<dbReference type="EMBL" id="LT934122">
    <property type="protein sequence ID" value="VAI56629.1"/>
    <property type="molecule type" value="Genomic_DNA"/>
</dbReference>
<dbReference type="SUPFAM" id="SSF56112">
    <property type="entry name" value="Protein kinase-like (PK-like)"/>
    <property type="match status" value="1"/>
</dbReference>
<dbReference type="InterPro" id="IPR059179">
    <property type="entry name" value="MLKL-like_MCAfunc"/>
</dbReference>
<accession>A0A9R0YLF6</accession>
<dbReference type="Gene3D" id="3.30.200.20">
    <property type="entry name" value="Phosphorylase Kinase, domain 1"/>
    <property type="match status" value="1"/>
</dbReference>
<dbReference type="PROSITE" id="PS00108">
    <property type="entry name" value="PROTEIN_KINASE_ST"/>
    <property type="match status" value="1"/>
</dbReference>
<keyword evidence="4" id="KW-0547">Nucleotide-binding</keyword>
<keyword evidence="3" id="KW-0808">Transferase</keyword>
<dbReference type="PROSITE" id="PS50011">
    <property type="entry name" value="PROTEIN_KINASE_DOM"/>
    <property type="match status" value="1"/>
</dbReference>
<dbReference type="InterPro" id="IPR011009">
    <property type="entry name" value="Kinase-like_dom_sf"/>
</dbReference>
<dbReference type="PANTHER" id="PTHR27006:SF606">
    <property type="entry name" value="INTERLEUKIN-1 RECEPTOR-ASSOCIATED KINASE 4"/>
    <property type="match status" value="1"/>
</dbReference>
<dbReference type="FunFam" id="1.10.510.10:FF:001023">
    <property type="entry name" value="Os07g0541700 protein"/>
    <property type="match status" value="1"/>
</dbReference>
<dbReference type="CDD" id="cd21037">
    <property type="entry name" value="MLKL_NTD"/>
    <property type="match status" value="1"/>
</dbReference>
<dbReference type="AlphaFoldDB" id="A0A9R0YLF6"/>
<evidence type="ECO:0000256" key="1">
    <source>
        <dbReference type="ARBA" id="ARBA00012513"/>
    </source>
</evidence>
<keyword evidence="6" id="KW-0067">ATP-binding</keyword>
<proteinExistence type="predicted"/>
<dbReference type="Pfam" id="PF22215">
    <property type="entry name" value="MLKL_N"/>
    <property type="match status" value="1"/>
</dbReference>
<dbReference type="Gene3D" id="1.20.930.20">
    <property type="entry name" value="Adaptor protein Cbl, N-terminal domain"/>
    <property type="match status" value="1"/>
</dbReference>
<evidence type="ECO:0000256" key="4">
    <source>
        <dbReference type="ARBA" id="ARBA00022741"/>
    </source>
</evidence>
<keyword evidence="2" id="KW-0723">Serine/threonine-protein kinase</keyword>
<evidence type="ECO:0000256" key="3">
    <source>
        <dbReference type="ARBA" id="ARBA00022679"/>
    </source>
</evidence>
<dbReference type="GO" id="GO:0004674">
    <property type="term" value="F:protein serine/threonine kinase activity"/>
    <property type="evidence" value="ECO:0007669"/>
    <property type="project" value="UniProtKB-KW"/>
</dbReference>
<comment type="catalytic activity">
    <reaction evidence="8">
        <text>L-seryl-[protein] + ATP = O-phospho-L-seryl-[protein] + ADP + H(+)</text>
        <dbReference type="Rhea" id="RHEA:17989"/>
        <dbReference type="Rhea" id="RHEA-COMP:9863"/>
        <dbReference type="Rhea" id="RHEA-COMP:11604"/>
        <dbReference type="ChEBI" id="CHEBI:15378"/>
        <dbReference type="ChEBI" id="CHEBI:29999"/>
        <dbReference type="ChEBI" id="CHEBI:30616"/>
        <dbReference type="ChEBI" id="CHEBI:83421"/>
        <dbReference type="ChEBI" id="CHEBI:456216"/>
        <dbReference type="EC" id="2.7.11.1"/>
    </reaction>
</comment>
<dbReference type="InterPro" id="IPR008271">
    <property type="entry name" value="Ser/Thr_kinase_AS"/>
</dbReference>
<dbReference type="Gramene" id="TRITD6Bv1G074880.1">
    <property type="protein sequence ID" value="TRITD6Bv1G074880.1"/>
    <property type="gene ID" value="TRITD6Bv1G074880"/>
</dbReference>
<feature type="domain" description="Protein kinase" evidence="9">
    <location>
        <begin position="180"/>
        <end position="476"/>
    </location>
</feature>
<sequence length="513" mass="57482">MDTPLSILKDIFGLALKIKEAVNAVRQNKEVCLEIRKRVNTLHAILSCLTKSEMLMHPAMSEALQILQGTLSRALHLVMACHEEKNVISKIFSATSLSKDLHQVNKDIIEDMAIANFGNTVHNTIMLSKHAQHEAPLKEETDSSVGKEQIDSAVESAAASMSSGFKWYILSELEKATDNFSEENVIWKCGSVTIYQGKLPDECQVAIKVYSDEQFSTCREQRNNDVRFAAELMHKNIVKLLGCCYTGTGGLFLQVYVHAHYRSLSDYMNGRMRALVPRPTQRGLNVSPETQKLSWPRCFKIIQGIAQGVLYLHDHCGLRIIHLDLKPSNILLDQGFNPRIDDFSISQMLPESKDKGVVASVTATWGFAAPEYVHSLCFSAKSDVHSYGVLLLELVTGVSCDQANESYNPLTASVWKLWKSERLDECIDPGLRDVVSESQIDEMRRCIHIALLCVEEDPARRPTMNRVVWMLSDNRLNLPKPEKPSYSTPPLGILKQKYLKKKITPPLGTGTAL</sequence>
<gene>
    <name evidence="10" type="ORF">TRITD_6Bv1G074880</name>
</gene>
<dbReference type="EC" id="2.7.11.1" evidence="1"/>
<dbReference type="Pfam" id="PF07714">
    <property type="entry name" value="PK_Tyr_Ser-Thr"/>
    <property type="match status" value="1"/>
</dbReference>
<evidence type="ECO:0000256" key="2">
    <source>
        <dbReference type="ARBA" id="ARBA00022527"/>
    </source>
</evidence>
<dbReference type="InterPro" id="IPR054000">
    <property type="entry name" value="MLKL_N"/>
</dbReference>
<dbReference type="Proteomes" id="UP000324705">
    <property type="component" value="Chromosome 6B"/>
</dbReference>
<dbReference type="InterPro" id="IPR036537">
    <property type="entry name" value="Adaptor_Cbl_N_dom_sf"/>
</dbReference>
<evidence type="ECO:0000313" key="10">
    <source>
        <dbReference type="EMBL" id="VAI56629.1"/>
    </source>
</evidence>
<dbReference type="InterPro" id="IPR000719">
    <property type="entry name" value="Prot_kinase_dom"/>
</dbReference>